<protein>
    <recommendedName>
        <fullName evidence="1">holo-[acyl-carrier-protein] synthase</fullName>
        <ecNumber evidence="1">2.7.8.7</ecNumber>
    </recommendedName>
</protein>
<dbReference type="InterPro" id="IPR037143">
    <property type="entry name" value="4-PPantetheinyl_Trfase_dom_sf"/>
</dbReference>
<evidence type="ECO:0000259" key="3">
    <source>
        <dbReference type="Pfam" id="PF01648"/>
    </source>
</evidence>
<dbReference type="PANTHER" id="PTHR12215">
    <property type="entry name" value="PHOSPHOPANTETHEINE TRANSFERASE"/>
    <property type="match status" value="1"/>
</dbReference>
<dbReference type="eggNOG" id="KOG0945">
    <property type="taxonomic scope" value="Eukaryota"/>
</dbReference>
<dbReference type="PANTHER" id="PTHR12215:SF15">
    <property type="entry name" value="4'-PHOSPHOPANTETHEINYL TRANSFERASE SUPERFAMILY-RELATED"/>
    <property type="match status" value="1"/>
</dbReference>
<evidence type="ECO:0000256" key="2">
    <source>
        <dbReference type="ARBA" id="ARBA00022679"/>
    </source>
</evidence>
<dbReference type="Proteomes" id="UP000011087">
    <property type="component" value="Unassembled WGS sequence"/>
</dbReference>
<dbReference type="KEGG" id="gtt:GUITHDRAFT_103549"/>
<dbReference type="Gene3D" id="3.90.470.20">
    <property type="entry name" value="4'-phosphopantetheinyl transferase domain"/>
    <property type="match status" value="1"/>
</dbReference>
<feature type="domain" description="4'-phosphopantetheinyl transferase" evidence="3">
    <location>
        <begin position="119"/>
        <end position="193"/>
    </location>
</feature>
<name>L1JR93_GUITC</name>
<dbReference type="GO" id="GO:0019878">
    <property type="term" value="P:lysine biosynthetic process via aminoadipic acid"/>
    <property type="evidence" value="ECO:0007669"/>
    <property type="project" value="TreeGrafter"/>
</dbReference>
<dbReference type="EC" id="2.7.8.7" evidence="1"/>
<dbReference type="InterPro" id="IPR008278">
    <property type="entry name" value="4-PPantetheinyl_Trfase_dom"/>
</dbReference>
<keyword evidence="2" id="KW-0808">Transferase</keyword>
<dbReference type="GeneID" id="17307615"/>
<sequence>MVGTDEVRKIGEEHEAVLRSLLSPEESARYLRSMQTAKAMEQAYSFLLARALLRTTLSRYCSDVKPQEWNFIMNEHGKPEIDFDNLKARRIPEQFKSLRFNLSHCSGMVCCAVSIGRDVGVDSELISTKRRILSIAERFFSEAEFEELKKIHPDRQQLVFSRLWTLKEAYVKARGLGISGVGLDNFEFTEASGFIFSLQLSDNVCRFDREDSVVSSGDLWKFLIVNPPSVSQSTERNSPAHTVSLAVGGQEPFELVCLKTVPCHVTPDVLLDPRST</sequence>
<evidence type="ECO:0000313" key="5">
    <source>
        <dbReference type="EnsemblProtists" id="EKX50967"/>
    </source>
</evidence>
<keyword evidence="6" id="KW-1185">Reference proteome</keyword>
<evidence type="ECO:0000256" key="1">
    <source>
        <dbReference type="ARBA" id="ARBA00013172"/>
    </source>
</evidence>
<reference evidence="5" key="3">
    <citation type="submission" date="2015-06" db="UniProtKB">
        <authorList>
            <consortium name="EnsemblProtists"/>
        </authorList>
    </citation>
    <scope>IDENTIFICATION</scope>
</reference>
<proteinExistence type="predicted"/>
<dbReference type="AlphaFoldDB" id="L1JR93"/>
<evidence type="ECO:0000313" key="6">
    <source>
        <dbReference type="Proteomes" id="UP000011087"/>
    </source>
</evidence>
<dbReference type="InterPro" id="IPR050559">
    <property type="entry name" value="P-Pant_transferase_sf"/>
</dbReference>
<dbReference type="GO" id="GO:0000287">
    <property type="term" value="F:magnesium ion binding"/>
    <property type="evidence" value="ECO:0007669"/>
    <property type="project" value="InterPro"/>
</dbReference>
<evidence type="ECO:0000313" key="4">
    <source>
        <dbReference type="EMBL" id="EKX50967.1"/>
    </source>
</evidence>
<dbReference type="RefSeq" id="XP_005837947.1">
    <property type="nucleotide sequence ID" value="XM_005837890.1"/>
</dbReference>
<organism evidence="4">
    <name type="scientific">Guillardia theta (strain CCMP2712)</name>
    <name type="common">Cryptophyte</name>
    <dbReference type="NCBI Taxonomy" id="905079"/>
    <lineage>
        <taxon>Eukaryota</taxon>
        <taxon>Cryptophyceae</taxon>
        <taxon>Pyrenomonadales</taxon>
        <taxon>Geminigeraceae</taxon>
        <taxon>Guillardia</taxon>
    </lineage>
</organism>
<dbReference type="EnsemblProtists" id="EKX50967">
    <property type="protein sequence ID" value="EKX50967"/>
    <property type="gene ID" value="GUITHDRAFT_103549"/>
</dbReference>
<dbReference type="STRING" id="905079.L1JR93"/>
<dbReference type="Pfam" id="PF01648">
    <property type="entry name" value="ACPS"/>
    <property type="match status" value="1"/>
</dbReference>
<reference evidence="4 6" key="1">
    <citation type="journal article" date="2012" name="Nature">
        <title>Algal genomes reveal evolutionary mosaicism and the fate of nucleomorphs.</title>
        <authorList>
            <consortium name="DOE Joint Genome Institute"/>
            <person name="Curtis B.A."/>
            <person name="Tanifuji G."/>
            <person name="Burki F."/>
            <person name="Gruber A."/>
            <person name="Irimia M."/>
            <person name="Maruyama S."/>
            <person name="Arias M.C."/>
            <person name="Ball S.G."/>
            <person name="Gile G.H."/>
            <person name="Hirakawa Y."/>
            <person name="Hopkins J.F."/>
            <person name="Kuo A."/>
            <person name="Rensing S.A."/>
            <person name="Schmutz J."/>
            <person name="Symeonidi A."/>
            <person name="Elias M."/>
            <person name="Eveleigh R.J."/>
            <person name="Herman E.K."/>
            <person name="Klute M.J."/>
            <person name="Nakayama T."/>
            <person name="Obornik M."/>
            <person name="Reyes-Prieto A."/>
            <person name="Armbrust E.V."/>
            <person name="Aves S.J."/>
            <person name="Beiko R.G."/>
            <person name="Coutinho P."/>
            <person name="Dacks J.B."/>
            <person name="Durnford D.G."/>
            <person name="Fast N.M."/>
            <person name="Green B.R."/>
            <person name="Grisdale C.J."/>
            <person name="Hempel F."/>
            <person name="Henrissat B."/>
            <person name="Hoppner M.P."/>
            <person name="Ishida K."/>
            <person name="Kim E."/>
            <person name="Koreny L."/>
            <person name="Kroth P.G."/>
            <person name="Liu Y."/>
            <person name="Malik S.B."/>
            <person name="Maier U.G."/>
            <person name="McRose D."/>
            <person name="Mock T."/>
            <person name="Neilson J.A."/>
            <person name="Onodera N.T."/>
            <person name="Poole A.M."/>
            <person name="Pritham E.J."/>
            <person name="Richards T.A."/>
            <person name="Rocap G."/>
            <person name="Roy S.W."/>
            <person name="Sarai C."/>
            <person name="Schaack S."/>
            <person name="Shirato S."/>
            <person name="Slamovits C.H."/>
            <person name="Spencer D.F."/>
            <person name="Suzuki S."/>
            <person name="Worden A.Z."/>
            <person name="Zauner S."/>
            <person name="Barry K."/>
            <person name="Bell C."/>
            <person name="Bharti A.K."/>
            <person name="Crow J.A."/>
            <person name="Grimwood J."/>
            <person name="Kramer R."/>
            <person name="Lindquist E."/>
            <person name="Lucas S."/>
            <person name="Salamov A."/>
            <person name="McFadden G.I."/>
            <person name="Lane C.E."/>
            <person name="Keeling P.J."/>
            <person name="Gray M.W."/>
            <person name="Grigoriev I.V."/>
            <person name="Archibald J.M."/>
        </authorList>
    </citation>
    <scope>NUCLEOTIDE SEQUENCE</scope>
    <source>
        <strain evidence="4 6">CCMP2712</strain>
    </source>
</reference>
<gene>
    <name evidence="4" type="ORF">GUITHDRAFT_103549</name>
</gene>
<dbReference type="OrthoDB" id="26719at2759"/>
<dbReference type="EMBL" id="JH992977">
    <property type="protein sequence ID" value="EKX50967.1"/>
    <property type="molecule type" value="Genomic_DNA"/>
</dbReference>
<dbReference type="PaxDb" id="55529-EKX50967"/>
<accession>L1JR93</accession>
<dbReference type="HOGENOM" id="CLU_057011_4_2_1"/>
<dbReference type="GO" id="GO:0008897">
    <property type="term" value="F:holo-[acyl-carrier-protein] synthase activity"/>
    <property type="evidence" value="ECO:0007669"/>
    <property type="project" value="UniProtKB-EC"/>
</dbReference>
<dbReference type="GO" id="GO:0005829">
    <property type="term" value="C:cytosol"/>
    <property type="evidence" value="ECO:0007669"/>
    <property type="project" value="TreeGrafter"/>
</dbReference>
<reference evidence="6" key="2">
    <citation type="submission" date="2012-11" db="EMBL/GenBank/DDBJ databases">
        <authorList>
            <person name="Kuo A."/>
            <person name="Curtis B.A."/>
            <person name="Tanifuji G."/>
            <person name="Burki F."/>
            <person name="Gruber A."/>
            <person name="Irimia M."/>
            <person name="Maruyama S."/>
            <person name="Arias M.C."/>
            <person name="Ball S.G."/>
            <person name="Gile G.H."/>
            <person name="Hirakawa Y."/>
            <person name="Hopkins J.F."/>
            <person name="Rensing S.A."/>
            <person name="Schmutz J."/>
            <person name="Symeonidi A."/>
            <person name="Elias M."/>
            <person name="Eveleigh R.J."/>
            <person name="Herman E.K."/>
            <person name="Klute M.J."/>
            <person name="Nakayama T."/>
            <person name="Obornik M."/>
            <person name="Reyes-Prieto A."/>
            <person name="Armbrust E.V."/>
            <person name="Aves S.J."/>
            <person name="Beiko R.G."/>
            <person name="Coutinho P."/>
            <person name="Dacks J.B."/>
            <person name="Durnford D.G."/>
            <person name="Fast N.M."/>
            <person name="Green B.R."/>
            <person name="Grisdale C."/>
            <person name="Hempe F."/>
            <person name="Henrissat B."/>
            <person name="Hoppner M.P."/>
            <person name="Ishida K.-I."/>
            <person name="Kim E."/>
            <person name="Koreny L."/>
            <person name="Kroth P.G."/>
            <person name="Liu Y."/>
            <person name="Malik S.-B."/>
            <person name="Maier U.G."/>
            <person name="McRose D."/>
            <person name="Mock T."/>
            <person name="Neilson J.A."/>
            <person name="Onodera N.T."/>
            <person name="Poole A.M."/>
            <person name="Pritham E.J."/>
            <person name="Richards T.A."/>
            <person name="Rocap G."/>
            <person name="Roy S.W."/>
            <person name="Sarai C."/>
            <person name="Schaack S."/>
            <person name="Shirato S."/>
            <person name="Slamovits C.H."/>
            <person name="Spencer D.F."/>
            <person name="Suzuki S."/>
            <person name="Worden A.Z."/>
            <person name="Zauner S."/>
            <person name="Barry K."/>
            <person name="Bell C."/>
            <person name="Bharti A.K."/>
            <person name="Crow J.A."/>
            <person name="Grimwood J."/>
            <person name="Kramer R."/>
            <person name="Lindquist E."/>
            <person name="Lucas S."/>
            <person name="Salamov A."/>
            <person name="McFadden G.I."/>
            <person name="Lane C.E."/>
            <person name="Keeling P.J."/>
            <person name="Gray M.W."/>
            <person name="Grigoriev I.V."/>
            <person name="Archibald J.M."/>
        </authorList>
    </citation>
    <scope>NUCLEOTIDE SEQUENCE</scope>
    <source>
        <strain evidence="6">CCMP2712</strain>
    </source>
</reference>
<dbReference type="SUPFAM" id="SSF56214">
    <property type="entry name" value="4'-phosphopantetheinyl transferase"/>
    <property type="match status" value="2"/>
</dbReference>